<dbReference type="GO" id="GO:0015288">
    <property type="term" value="F:porin activity"/>
    <property type="evidence" value="ECO:0007669"/>
    <property type="project" value="TreeGrafter"/>
</dbReference>
<dbReference type="PANTHER" id="PTHR30026:SF22">
    <property type="entry name" value="OUTER MEMBRANE EFFLUX PROTEIN"/>
    <property type="match status" value="1"/>
</dbReference>
<organism evidence="7 8">
    <name type="scientific">Methylovorus glucosotrophus (strain SIP3-4)</name>
    <dbReference type="NCBI Taxonomy" id="582744"/>
    <lineage>
        <taxon>Bacteria</taxon>
        <taxon>Pseudomonadati</taxon>
        <taxon>Pseudomonadota</taxon>
        <taxon>Betaproteobacteria</taxon>
        <taxon>Nitrosomonadales</taxon>
        <taxon>Methylophilaceae</taxon>
        <taxon>Methylovorus</taxon>
    </lineage>
</organism>
<dbReference type="GO" id="GO:1990281">
    <property type="term" value="C:efflux pump complex"/>
    <property type="evidence" value="ECO:0007669"/>
    <property type="project" value="TreeGrafter"/>
</dbReference>
<keyword evidence="5" id="KW-0998">Cell outer membrane</keyword>
<feature type="region of interest" description="Disordered" evidence="6">
    <location>
        <begin position="172"/>
        <end position="192"/>
    </location>
</feature>
<dbReference type="eggNOG" id="COG1538">
    <property type="taxonomic scope" value="Bacteria"/>
</dbReference>
<keyword evidence="3" id="KW-0812">Transmembrane</keyword>
<proteinExistence type="predicted"/>
<dbReference type="Proteomes" id="UP000002743">
    <property type="component" value="Chromosome"/>
</dbReference>
<dbReference type="InterPro" id="IPR051906">
    <property type="entry name" value="TolC-like"/>
</dbReference>
<dbReference type="KEGG" id="mei:Msip34_1989"/>
<evidence type="ECO:0000256" key="5">
    <source>
        <dbReference type="ARBA" id="ARBA00023237"/>
    </source>
</evidence>
<keyword evidence="2" id="KW-1134">Transmembrane beta strand</keyword>
<gene>
    <name evidence="7" type="ordered locus">Msip34_1989</name>
</gene>
<evidence type="ECO:0000313" key="7">
    <source>
        <dbReference type="EMBL" id="ACT51231.1"/>
    </source>
</evidence>
<keyword evidence="8" id="KW-1185">Reference proteome</keyword>
<reference evidence="7 8" key="2">
    <citation type="journal article" date="2011" name="J. Bacteriol.">
        <title>Genomes of three methylotrophs from a single niche uncover genetic and metabolic divergence of Methylophilaceae.</title>
        <authorList>
            <person name="Lapidus A."/>
            <person name="Clum A."/>
            <person name="Labutti K."/>
            <person name="Kaluzhnaya M.G."/>
            <person name="Lim S."/>
            <person name="Beck D.A."/>
            <person name="Glavina Del Rio T."/>
            <person name="Nolan M."/>
            <person name="Mavromatis K."/>
            <person name="Huntemann M."/>
            <person name="Lucas S."/>
            <person name="Lidstrom M.E."/>
            <person name="Ivanova N."/>
            <person name="Chistoserdova L."/>
        </authorList>
    </citation>
    <scope>NUCLEOTIDE SEQUENCE [LARGE SCALE GENOMIC DNA]</scope>
    <source>
        <strain evidence="7 8">SIP3-4</strain>
    </source>
</reference>
<name>C6X788_METGS</name>
<evidence type="ECO:0000256" key="3">
    <source>
        <dbReference type="ARBA" id="ARBA00022692"/>
    </source>
</evidence>
<dbReference type="STRING" id="582744.Msip34_1989"/>
<evidence type="ECO:0000256" key="2">
    <source>
        <dbReference type="ARBA" id="ARBA00022452"/>
    </source>
</evidence>
<evidence type="ECO:0000256" key="4">
    <source>
        <dbReference type="ARBA" id="ARBA00023136"/>
    </source>
</evidence>
<evidence type="ECO:0000256" key="6">
    <source>
        <dbReference type="SAM" id="MobiDB-lite"/>
    </source>
</evidence>
<comment type="subcellular location">
    <subcellularLocation>
        <location evidence="1">Cell outer membrane</location>
    </subcellularLocation>
</comment>
<dbReference type="Gene3D" id="1.20.1600.10">
    <property type="entry name" value="Outer membrane efflux proteins (OEP)"/>
    <property type="match status" value="1"/>
</dbReference>
<dbReference type="GO" id="GO:0009279">
    <property type="term" value="C:cell outer membrane"/>
    <property type="evidence" value="ECO:0007669"/>
    <property type="project" value="UniProtKB-SubCell"/>
</dbReference>
<dbReference type="AlphaFoldDB" id="C6X788"/>
<evidence type="ECO:0000256" key="1">
    <source>
        <dbReference type="ARBA" id="ARBA00004442"/>
    </source>
</evidence>
<sequence length="539" mass="58990">MVECRNITVSAHGNISPCTHHTDQAILNLVSATSVVMHRKLAIQGSTQAYACRYRLLKRVLWRKVAKSLLMPLFLFSNTAVAEVDVNESLFGLQQLRLFANSPDGYVPISQPAALAELMGEEQVDSLTLEDARRKAHESSYSLGASRSKTSAAANLARAAYSGVLPSVNLRTARGRENSTPSSRLDDTTGEALAESTQIRKEVYAVISQPLLDLSAVTEIRRTAAVRKASEFDESGVRGDVTYDSSAAFFSAVEAELSLKLALAQQQRLERLGIWMSARAEAGGASGADRERINARVLSAKSNVEDAISQANQAYITLSQLTGTLPRQLVLPSLGSYEPVGSLEDALAMVSHANPAVLTARANEEASKQERLGYWARFTPTLKFELSTTNIDNAGGVMGWRKDERAMLVLNMSLFAGGGDYFKQRASHNKEEQYAFERLDSERTARRSLQIAYSGLSSARQKIKSLTKQAQAQAKVVEAFDAQLAITSRNLLDVFDAYQQYYQSQLELVRTSVQAILLEQQILRVTGRLGNTLPMNGEG</sequence>
<dbReference type="SUPFAM" id="SSF56954">
    <property type="entry name" value="Outer membrane efflux proteins (OEP)"/>
    <property type="match status" value="1"/>
</dbReference>
<dbReference type="EMBL" id="CP001674">
    <property type="protein sequence ID" value="ACT51231.1"/>
    <property type="molecule type" value="Genomic_DNA"/>
</dbReference>
<keyword evidence="4" id="KW-0472">Membrane</keyword>
<reference evidence="8" key="1">
    <citation type="submission" date="2009-07" db="EMBL/GenBank/DDBJ databases">
        <title>Complete sequence of chromosome of Methylovorus sp. SIP3-4.</title>
        <authorList>
            <person name="Lucas S."/>
            <person name="Copeland A."/>
            <person name="Lapidus A."/>
            <person name="Glavina del Rio T."/>
            <person name="Tice H."/>
            <person name="Bruce D."/>
            <person name="Goodwin L."/>
            <person name="Pitluck S."/>
            <person name="Clum A."/>
            <person name="Larimer F."/>
            <person name="Land M."/>
            <person name="Hauser L."/>
            <person name="Kyrpides N."/>
            <person name="Mikhailova N."/>
            <person name="Kayluzhnaya M."/>
            <person name="Chistoserdova L."/>
        </authorList>
    </citation>
    <scope>NUCLEOTIDE SEQUENCE [LARGE SCALE GENOMIC DNA]</scope>
    <source>
        <strain evidence="8">SIP3-4</strain>
    </source>
</reference>
<dbReference type="GO" id="GO:0015562">
    <property type="term" value="F:efflux transmembrane transporter activity"/>
    <property type="evidence" value="ECO:0007669"/>
    <property type="project" value="InterPro"/>
</dbReference>
<accession>C6X788</accession>
<dbReference type="HOGENOM" id="CLU_492421_0_0_4"/>
<dbReference type="PANTHER" id="PTHR30026">
    <property type="entry name" value="OUTER MEMBRANE PROTEIN TOLC"/>
    <property type="match status" value="1"/>
</dbReference>
<evidence type="ECO:0000313" key="8">
    <source>
        <dbReference type="Proteomes" id="UP000002743"/>
    </source>
</evidence>
<protein>
    <submittedName>
        <fullName evidence="7">Outer membrane efflux protein</fullName>
    </submittedName>
</protein>